<dbReference type="Pfam" id="PF13472">
    <property type="entry name" value="Lipase_GDSL_2"/>
    <property type="match status" value="1"/>
</dbReference>
<comment type="caution">
    <text evidence="2">The sequence shown here is derived from an EMBL/GenBank/DDBJ whole genome shotgun (WGS) entry which is preliminary data.</text>
</comment>
<dbReference type="EMBL" id="PVTO01000003">
    <property type="protein sequence ID" value="PRY83582.1"/>
    <property type="molecule type" value="Genomic_DNA"/>
</dbReference>
<dbReference type="InterPro" id="IPR013830">
    <property type="entry name" value="SGNH_hydro"/>
</dbReference>
<reference evidence="2 3" key="1">
    <citation type="submission" date="2018-03" db="EMBL/GenBank/DDBJ databases">
        <title>Genomic Encyclopedia of Archaeal and Bacterial Type Strains, Phase II (KMG-II): from individual species to whole genera.</title>
        <authorList>
            <person name="Goeker M."/>
        </authorList>
    </citation>
    <scope>NUCLEOTIDE SEQUENCE [LARGE SCALE GENOMIC DNA]</scope>
    <source>
        <strain evidence="2 3">DSM 13175</strain>
    </source>
</reference>
<dbReference type="AlphaFoldDB" id="A0A2T0WA55"/>
<protein>
    <submittedName>
        <fullName evidence="2">Lysophospholipase L1-like esterase</fullName>
    </submittedName>
</protein>
<dbReference type="Gene3D" id="3.40.50.1110">
    <property type="entry name" value="SGNH hydrolase"/>
    <property type="match status" value="1"/>
</dbReference>
<evidence type="ECO:0000259" key="1">
    <source>
        <dbReference type="Pfam" id="PF13472"/>
    </source>
</evidence>
<evidence type="ECO:0000313" key="3">
    <source>
        <dbReference type="Proteomes" id="UP000238205"/>
    </source>
</evidence>
<accession>A0A2T0WA55</accession>
<dbReference type="InterPro" id="IPR051532">
    <property type="entry name" value="Ester_Hydrolysis_Enzymes"/>
</dbReference>
<name>A0A2T0WA55_9LACT</name>
<dbReference type="PANTHER" id="PTHR30383">
    <property type="entry name" value="THIOESTERASE 1/PROTEASE 1/LYSOPHOSPHOLIPASE L1"/>
    <property type="match status" value="1"/>
</dbReference>
<sequence length="248" mass="28001">MKKKKRFLMALSALAILLLITGFAVFMLDNRTEETDQEEEIVPPQEINTILILGDSIGSGVGDEEGAGIGERYLELLDRDDEDEETLTNLSVSGYDSSQLVELIESEEHDATISEADLIIISIGGNDLNRLAFQRNLDLPVAFEDTLNTYVDNLDVIVRELRTINPEAQAALIGLYNPYNSIVPELNSYLLEWNDETRSVVESDPGFSYIPTHDLFEDHLDDYLYIDYFHPNDEGYQAIAEQLYTILN</sequence>
<dbReference type="Proteomes" id="UP000238205">
    <property type="component" value="Unassembled WGS sequence"/>
</dbReference>
<dbReference type="SUPFAM" id="SSF52266">
    <property type="entry name" value="SGNH hydrolase"/>
    <property type="match status" value="1"/>
</dbReference>
<proteinExistence type="predicted"/>
<dbReference type="OrthoDB" id="252349at2"/>
<feature type="domain" description="SGNH hydrolase-type esterase" evidence="1">
    <location>
        <begin position="52"/>
        <end position="238"/>
    </location>
</feature>
<gene>
    <name evidence="2" type="ORF">CLV38_1035</name>
</gene>
<keyword evidence="3" id="KW-1185">Reference proteome</keyword>
<evidence type="ECO:0000313" key="2">
    <source>
        <dbReference type="EMBL" id="PRY83582.1"/>
    </source>
</evidence>
<dbReference type="PANTHER" id="PTHR30383:SF27">
    <property type="entry name" value="SPORE GERMINATION LIPASE LIPC"/>
    <property type="match status" value="1"/>
</dbReference>
<organism evidence="2 3">
    <name type="scientific">Alkalibacterium olivapovliticus</name>
    <dbReference type="NCBI Taxonomy" id="99907"/>
    <lineage>
        <taxon>Bacteria</taxon>
        <taxon>Bacillati</taxon>
        <taxon>Bacillota</taxon>
        <taxon>Bacilli</taxon>
        <taxon>Lactobacillales</taxon>
        <taxon>Carnobacteriaceae</taxon>
        <taxon>Alkalibacterium</taxon>
    </lineage>
</organism>
<dbReference type="RefSeq" id="WP_106190843.1">
    <property type="nucleotide sequence ID" value="NZ_PVTO01000003.1"/>
</dbReference>
<dbReference type="GO" id="GO:0004622">
    <property type="term" value="F:phosphatidylcholine lysophospholipase activity"/>
    <property type="evidence" value="ECO:0007669"/>
    <property type="project" value="TreeGrafter"/>
</dbReference>
<dbReference type="InterPro" id="IPR036514">
    <property type="entry name" value="SGNH_hydro_sf"/>
</dbReference>